<evidence type="ECO:0000313" key="3">
    <source>
        <dbReference type="EMBL" id="GBN90812.1"/>
    </source>
</evidence>
<sequence length="129" mass="15318">MPNVKKNSSVIHPNSRKAMQMARARSEHRGIKLEIRRKESPIKLQAKLNKFKRFRDNIDASKSVYTSEEVDELSTRIDRYIQRISEEELKTLKAKQSIIGRHNQNRMPVEHKMQFTVEQEKRDYETCGF</sequence>
<comment type="caution">
    <text evidence="3">The sequence shown here is derived from an EMBL/GenBank/DDBJ whole genome shotgun (WGS) entry which is preliminary data.</text>
</comment>
<feature type="region of interest" description="Disordered" evidence="2">
    <location>
        <begin position="1"/>
        <end position="31"/>
    </location>
</feature>
<name>A0A4Y2SR40_ARAVE</name>
<dbReference type="PANTHER" id="PTHR13349:SF2">
    <property type="entry name" value="TRANSLATION MACHINERY-ASSOCIATED PROTEIN 16"/>
    <property type="match status" value="1"/>
</dbReference>
<comment type="similarity">
    <text evidence="1">Belongs to the TMA16 family.</text>
</comment>
<dbReference type="Pfam" id="PF11176">
    <property type="entry name" value="Tma16"/>
    <property type="match status" value="1"/>
</dbReference>
<dbReference type="PANTHER" id="PTHR13349">
    <property type="entry name" value="TRANSLATION MACHINERY-ASSOCIATED PROTEIN 16"/>
    <property type="match status" value="1"/>
</dbReference>
<dbReference type="EMBL" id="BGPR01023552">
    <property type="protein sequence ID" value="GBN90812.1"/>
    <property type="molecule type" value="Genomic_DNA"/>
</dbReference>
<dbReference type="OrthoDB" id="270284at2759"/>
<feature type="compositionally biased region" description="Polar residues" evidence="2">
    <location>
        <begin position="1"/>
        <end position="12"/>
    </location>
</feature>
<dbReference type="GO" id="GO:0005634">
    <property type="term" value="C:nucleus"/>
    <property type="evidence" value="ECO:0007669"/>
    <property type="project" value="TreeGrafter"/>
</dbReference>
<accession>A0A4Y2SR40</accession>
<evidence type="ECO:0000256" key="1">
    <source>
        <dbReference type="ARBA" id="ARBA00034127"/>
    </source>
</evidence>
<dbReference type="InterPro" id="IPR038356">
    <property type="entry name" value="Tma16_sf"/>
</dbReference>
<evidence type="ECO:0000313" key="4">
    <source>
        <dbReference type="Proteomes" id="UP000499080"/>
    </source>
</evidence>
<dbReference type="InterPro" id="IPR021346">
    <property type="entry name" value="Tma16"/>
</dbReference>
<reference evidence="3 4" key="1">
    <citation type="journal article" date="2019" name="Sci. Rep.">
        <title>Orb-weaving spider Araneus ventricosus genome elucidates the spidroin gene catalogue.</title>
        <authorList>
            <person name="Kono N."/>
            <person name="Nakamura H."/>
            <person name="Ohtoshi R."/>
            <person name="Moran D.A.P."/>
            <person name="Shinohara A."/>
            <person name="Yoshida Y."/>
            <person name="Fujiwara M."/>
            <person name="Mori M."/>
            <person name="Tomita M."/>
            <person name="Arakawa K."/>
        </authorList>
    </citation>
    <scope>NUCLEOTIDE SEQUENCE [LARGE SCALE GENOMIC DNA]</scope>
</reference>
<organism evidence="3 4">
    <name type="scientific">Araneus ventricosus</name>
    <name type="common">Orbweaver spider</name>
    <name type="synonym">Epeira ventricosa</name>
    <dbReference type="NCBI Taxonomy" id="182803"/>
    <lineage>
        <taxon>Eukaryota</taxon>
        <taxon>Metazoa</taxon>
        <taxon>Ecdysozoa</taxon>
        <taxon>Arthropoda</taxon>
        <taxon>Chelicerata</taxon>
        <taxon>Arachnida</taxon>
        <taxon>Araneae</taxon>
        <taxon>Araneomorphae</taxon>
        <taxon>Entelegynae</taxon>
        <taxon>Araneoidea</taxon>
        <taxon>Araneidae</taxon>
        <taxon>Araneus</taxon>
    </lineage>
</organism>
<proteinExistence type="inferred from homology"/>
<evidence type="ECO:0008006" key="5">
    <source>
        <dbReference type="Google" id="ProtNLM"/>
    </source>
</evidence>
<dbReference type="Gene3D" id="1.20.1440.170">
    <property type="entry name" value="Translation machinery-associated protein 16-like"/>
    <property type="match status" value="1"/>
</dbReference>
<protein>
    <recommendedName>
        <fullName evidence="5">Translation machinery-associated protein 16</fullName>
    </recommendedName>
</protein>
<gene>
    <name evidence="3" type="ORF">AVEN_135734_1</name>
</gene>
<feature type="non-terminal residue" evidence="3">
    <location>
        <position position="129"/>
    </location>
</feature>
<evidence type="ECO:0000256" key="2">
    <source>
        <dbReference type="SAM" id="MobiDB-lite"/>
    </source>
</evidence>
<dbReference type="Proteomes" id="UP000499080">
    <property type="component" value="Unassembled WGS sequence"/>
</dbReference>
<dbReference type="AlphaFoldDB" id="A0A4Y2SR40"/>
<keyword evidence="4" id="KW-1185">Reference proteome</keyword>